<protein>
    <submittedName>
        <fullName evidence="2">Uncharacterized protein</fullName>
    </submittedName>
</protein>
<organism evidence="2 3">
    <name type="scientific">Novosphingobium aquae</name>
    <dbReference type="NCBI Taxonomy" id="3133435"/>
    <lineage>
        <taxon>Bacteria</taxon>
        <taxon>Pseudomonadati</taxon>
        <taxon>Pseudomonadota</taxon>
        <taxon>Alphaproteobacteria</taxon>
        <taxon>Sphingomonadales</taxon>
        <taxon>Sphingomonadaceae</taxon>
        <taxon>Novosphingobium</taxon>
    </lineage>
</organism>
<reference evidence="2 3" key="1">
    <citation type="submission" date="2024-03" db="EMBL/GenBank/DDBJ databases">
        <authorList>
            <person name="Jo J.-H."/>
        </authorList>
    </citation>
    <scope>NUCLEOTIDE SEQUENCE [LARGE SCALE GENOMIC DNA]</scope>
    <source>
        <strain evidence="2 3">AS3R-12</strain>
    </source>
</reference>
<dbReference type="EMBL" id="JBBHJY010000020">
    <property type="protein sequence ID" value="MEJ6012195.1"/>
    <property type="molecule type" value="Genomic_DNA"/>
</dbReference>
<gene>
    <name evidence="2" type="ORF">WG900_20040</name>
</gene>
<feature type="signal peptide" evidence="1">
    <location>
        <begin position="1"/>
        <end position="32"/>
    </location>
</feature>
<keyword evidence="3" id="KW-1185">Reference proteome</keyword>
<feature type="chain" id="PRO_5045255340" evidence="1">
    <location>
        <begin position="33"/>
        <end position="76"/>
    </location>
</feature>
<name>A0ABU8SE18_9SPHN</name>
<evidence type="ECO:0000313" key="2">
    <source>
        <dbReference type="EMBL" id="MEJ6012195.1"/>
    </source>
</evidence>
<evidence type="ECO:0000313" key="3">
    <source>
        <dbReference type="Proteomes" id="UP001379235"/>
    </source>
</evidence>
<dbReference type="Proteomes" id="UP001379235">
    <property type="component" value="Unassembled WGS sequence"/>
</dbReference>
<comment type="caution">
    <text evidence="2">The sequence shown here is derived from an EMBL/GenBank/DDBJ whole genome shotgun (WGS) entry which is preliminary data.</text>
</comment>
<accession>A0ABU8SE18</accession>
<keyword evidence="1" id="KW-0732">Signal</keyword>
<sequence length="76" mass="7697">MYQSHTFTLRSRYLLGSALAACVMASAVPASAQSVAPSLLANGNIVSSSDQKQAGVSITSSVNDPNADVIGNVTLA</sequence>
<proteinExistence type="predicted"/>
<dbReference type="RefSeq" id="WP_339970136.1">
    <property type="nucleotide sequence ID" value="NZ_JBBHJY010000020.1"/>
</dbReference>
<evidence type="ECO:0000256" key="1">
    <source>
        <dbReference type="SAM" id="SignalP"/>
    </source>
</evidence>
<feature type="non-terminal residue" evidence="2">
    <location>
        <position position="76"/>
    </location>
</feature>